<organism evidence="1 2">
    <name type="scientific">Strongyloides venezuelensis</name>
    <name type="common">Threadworm</name>
    <dbReference type="NCBI Taxonomy" id="75913"/>
    <lineage>
        <taxon>Eukaryota</taxon>
        <taxon>Metazoa</taxon>
        <taxon>Ecdysozoa</taxon>
        <taxon>Nematoda</taxon>
        <taxon>Chromadorea</taxon>
        <taxon>Rhabditida</taxon>
        <taxon>Tylenchina</taxon>
        <taxon>Panagrolaimomorpha</taxon>
        <taxon>Strongyloidoidea</taxon>
        <taxon>Strongyloididae</taxon>
        <taxon>Strongyloides</taxon>
    </lineage>
</organism>
<evidence type="ECO:0000313" key="2">
    <source>
        <dbReference type="WBParaSite" id="SVE_1888300.1"/>
    </source>
</evidence>
<dbReference type="Proteomes" id="UP000035680">
    <property type="component" value="Unassembled WGS sequence"/>
</dbReference>
<reference evidence="2" key="2">
    <citation type="submission" date="2015-08" db="UniProtKB">
        <authorList>
            <consortium name="WormBaseParasite"/>
        </authorList>
    </citation>
    <scope>IDENTIFICATION</scope>
</reference>
<dbReference type="AlphaFoldDB" id="A0A0K0G2D7"/>
<evidence type="ECO:0000313" key="1">
    <source>
        <dbReference type="Proteomes" id="UP000035680"/>
    </source>
</evidence>
<name>A0A0K0G2D7_STRVS</name>
<reference evidence="1" key="1">
    <citation type="submission" date="2014-07" db="EMBL/GenBank/DDBJ databases">
        <authorList>
            <person name="Martin A.A"/>
            <person name="De Silva N."/>
        </authorList>
    </citation>
    <scope>NUCLEOTIDE SEQUENCE</scope>
</reference>
<keyword evidence="1" id="KW-1185">Reference proteome</keyword>
<dbReference type="WBParaSite" id="SVE_1888300.1">
    <property type="protein sequence ID" value="SVE_1888300.1"/>
    <property type="gene ID" value="SVE_1888300"/>
</dbReference>
<proteinExistence type="predicted"/>
<accession>A0A0K0G2D7</accession>
<protein>
    <submittedName>
        <fullName evidence="2">Integrase_H2C2 domain-containing protein</fullName>
    </submittedName>
</protein>
<dbReference type="Gene3D" id="1.10.340.70">
    <property type="match status" value="1"/>
</dbReference>
<sequence length="110" mass="12804">MKKFYLFTDCSKDCEAGVLSQEDGEFGNTLRPYIFYSKRLHYSSYTSSVLLELRALCHASLARFLPIVLLRYNWIGIKRDLANYINQCSTCKVAVARYIKKNKSKCYCTF</sequence>